<dbReference type="Proteomes" id="UP001597097">
    <property type="component" value="Unassembled WGS sequence"/>
</dbReference>
<evidence type="ECO:0000313" key="2">
    <source>
        <dbReference type="Proteomes" id="UP001597097"/>
    </source>
</evidence>
<evidence type="ECO:0000313" key="1">
    <source>
        <dbReference type="EMBL" id="MFD1544664.1"/>
    </source>
</evidence>
<accession>A0ABW4GQG1</accession>
<sequence length="168" mass="19316">MRPLLLLDVDGVLNPFRRPTPDFRRYECKVGEEVYTVHLNPRHGTRLLELALVTGAELVWATTWEQHANEWIGPRIGLPELPVIPMGPDQGGSYGEMFKTPHVAAYVERRPFVWFDDQVWLEDEEYLRGTQGLDDFLLIHVDPREGLTSRHLAQAHEWLTLSGFSRGS</sequence>
<keyword evidence="2" id="KW-1185">Reference proteome</keyword>
<name>A0ABW4GQG1_9ACTN</name>
<dbReference type="RefSeq" id="WP_219529397.1">
    <property type="nucleotide sequence ID" value="NZ_JAHKRM010000006.1"/>
</dbReference>
<dbReference type="Pfam" id="PF18143">
    <property type="entry name" value="HAD_SAK_2"/>
    <property type="match status" value="1"/>
</dbReference>
<protein>
    <submittedName>
        <fullName evidence="1">HAD domain-containing protein</fullName>
    </submittedName>
</protein>
<gene>
    <name evidence="1" type="ORF">ACFSJ0_47015</name>
</gene>
<dbReference type="EMBL" id="JBHUCM010000044">
    <property type="protein sequence ID" value="MFD1544664.1"/>
    <property type="molecule type" value="Genomic_DNA"/>
</dbReference>
<organism evidence="1 2">
    <name type="scientific">Nonomuraea guangzhouensis</name>
    <dbReference type="NCBI Taxonomy" id="1291555"/>
    <lineage>
        <taxon>Bacteria</taxon>
        <taxon>Bacillati</taxon>
        <taxon>Actinomycetota</taxon>
        <taxon>Actinomycetes</taxon>
        <taxon>Streptosporangiales</taxon>
        <taxon>Streptosporangiaceae</taxon>
        <taxon>Nonomuraea</taxon>
    </lineage>
</organism>
<comment type="caution">
    <text evidence="1">The sequence shown here is derived from an EMBL/GenBank/DDBJ whole genome shotgun (WGS) entry which is preliminary data.</text>
</comment>
<reference evidence="2" key="1">
    <citation type="journal article" date="2019" name="Int. J. Syst. Evol. Microbiol.">
        <title>The Global Catalogue of Microorganisms (GCM) 10K type strain sequencing project: providing services to taxonomists for standard genome sequencing and annotation.</title>
        <authorList>
            <consortium name="The Broad Institute Genomics Platform"/>
            <consortium name="The Broad Institute Genome Sequencing Center for Infectious Disease"/>
            <person name="Wu L."/>
            <person name="Ma J."/>
        </authorList>
    </citation>
    <scope>NUCLEOTIDE SEQUENCE [LARGE SCALE GENOMIC DNA]</scope>
    <source>
        <strain evidence="2">CGMCC 1.15399</strain>
    </source>
</reference>
<proteinExistence type="predicted"/>